<dbReference type="OrthoDB" id="7274881at2"/>
<dbReference type="Proteomes" id="UP000466730">
    <property type="component" value="Unassembled WGS sequence"/>
</dbReference>
<feature type="domain" description="EamA" evidence="7">
    <location>
        <begin position="5"/>
        <end position="137"/>
    </location>
</feature>
<feature type="transmembrane region" description="Helical" evidence="6">
    <location>
        <begin position="33"/>
        <end position="55"/>
    </location>
</feature>
<dbReference type="InterPro" id="IPR037185">
    <property type="entry name" value="EmrE-like"/>
</dbReference>
<keyword evidence="5 6" id="KW-0472">Membrane</keyword>
<reference evidence="8 9" key="1">
    <citation type="submission" date="2019-11" db="EMBL/GenBank/DDBJ databases">
        <title>Draft Whole-Genome sequence of the marine photosynthetic bacterium Rhodovulum strictum DSM 11289.</title>
        <authorList>
            <person name="Kyndt J.A."/>
            <person name="Meyer T.E."/>
        </authorList>
    </citation>
    <scope>NUCLEOTIDE SEQUENCE [LARGE SCALE GENOMIC DNA]</scope>
    <source>
        <strain evidence="8 9">DSM 11289</strain>
    </source>
</reference>
<evidence type="ECO:0000256" key="6">
    <source>
        <dbReference type="SAM" id="Phobius"/>
    </source>
</evidence>
<evidence type="ECO:0000256" key="1">
    <source>
        <dbReference type="ARBA" id="ARBA00004141"/>
    </source>
</evidence>
<evidence type="ECO:0000313" key="9">
    <source>
        <dbReference type="Proteomes" id="UP000466730"/>
    </source>
</evidence>
<dbReference type="InterPro" id="IPR000620">
    <property type="entry name" value="EamA_dom"/>
</dbReference>
<name>A0A844BGX4_9RHOB</name>
<dbReference type="RefSeq" id="WP_153747535.1">
    <property type="nucleotide sequence ID" value="NZ_BAAADI010000032.1"/>
</dbReference>
<keyword evidence="9" id="KW-1185">Reference proteome</keyword>
<evidence type="ECO:0000256" key="5">
    <source>
        <dbReference type="ARBA" id="ARBA00023136"/>
    </source>
</evidence>
<evidence type="ECO:0000259" key="7">
    <source>
        <dbReference type="Pfam" id="PF00892"/>
    </source>
</evidence>
<dbReference type="SUPFAM" id="SSF103481">
    <property type="entry name" value="Multidrug resistance efflux transporter EmrE"/>
    <property type="match status" value="2"/>
</dbReference>
<comment type="subcellular location">
    <subcellularLocation>
        <location evidence="1">Membrane</location>
        <topology evidence="1">Multi-pass membrane protein</topology>
    </subcellularLocation>
</comment>
<comment type="similarity">
    <text evidence="2">Belongs to the EamA transporter family.</text>
</comment>
<dbReference type="EMBL" id="WJPO01000004">
    <property type="protein sequence ID" value="MRH20223.1"/>
    <property type="molecule type" value="Genomic_DNA"/>
</dbReference>
<organism evidence="8 9">
    <name type="scientific">Rhodovulum strictum</name>
    <dbReference type="NCBI Taxonomy" id="58314"/>
    <lineage>
        <taxon>Bacteria</taxon>
        <taxon>Pseudomonadati</taxon>
        <taxon>Pseudomonadota</taxon>
        <taxon>Alphaproteobacteria</taxon>
        <taxon>Rhodobacterales</taxon>
        <taxon>Paracoccaceae</taxon>
        <taxon>Rhodovulum</taxon>
    </lineage>
</organism>
<dbReference type="Gene3D" id="1.10.3730.20">
    <property type="match status" value="1"/>
</dbReference>
<dbReference type="Pfam" id="PF00892">
    <property type="entry name" value="EamA"/>
    <property type="match status" value="2"/>
</dbReference>
<evidence type="ECO:0000313" key="8">
    <source>
        <dbReference type="EMBL" id="MRH20223.1"/>
    </source>
</evidence>
<feature type="transmembrane region" description="Helical" evidence="6">
    <location>
        <begin position="244"/>
        <end position="261"/>
    </location>
</feature>
<dbReference type="PANTHER" id="PTHR32322:SF2">
    <property type="entry name" value="EAMA DOMAIN-CONTAINING PROTEIN"/>
    <property type="match status" value="1"/>
</dbReference>
<feature type="transmembrane region" description="Helical" evidence="6">
    <location>
        <begin position="121"/>
        <end position="141"/>
    </location>
</feature>
<dbReference type="PANTHER" id="PTHR32322">
    <property type="entry name" value="INNER MEMBRANE TRANSPORTER"/>
    <property type="match status" value="1"/>
</dbReference>
<evidence type="ECO:0000256" key="2">
    <source>
        <dbReference type="ARBA" id="ARBA00007362"/>
    </source>
</evidence>
<feature type="transmembrane region" description="Helical" evidence="6">
    <location>
        <begin position="210"/>
        <end position="232"/>
    </location>
</feature>
<evidence type="ECO:0000256" key="4">
    <source>
        <dbReference type="ARBA" id="ARBA00022989"/>
    </source>
</evidence>
<feature type="transmembrane region" description="Helical" evidence="6">
    <location>
        <begin position="67"/>
        <end position="86"/>
    </location>
</feature>
<feature type="domain" description="EamA" evidence="7">
    <location>
        <begin position="148"/>
        <end position="282"/>
    </location>
</feature>
<protein>
    <submittedName>
        <fullName evidence="8">EamA family transporter</fullName>
    </submittedName>
</protein>
<comment type="caution">
    <text evidence="8">The sequence shown here is derived from an EMBL/GenBank/DDBJ whole genome shotgun (WGS) entry which is preliminary data.</text>
</comment>
<sequence length="302" mass="31585">MDLRALAMGLAFAFIWASAFTSARIIVADAPPLGALALRFLLSGLLGVGIALALGQSWRLTREQWRATLIFGISQNALYLGLNFVAMQTLEASMAAIIASTMPLLVALFGWLVLREKVRPLGTLGLVIGFAGVAIIMGSRITGGVDLYGLMLCVGGVFALTTATLAVRSASSGGNVLMIVGLQMLVGAAALAVASVVAGESPEVRWSWPLILAFAYTTIFPGLVATLIWFLLVRRIGAVRAATFHFLSPFFGVSIAALLLGETLGPLDVAGVGVIMAGILAVQLSKQVRPAAQTAHPRDRSP</sequence>
<keyword evidence="3 6" id="KW-0812">Transmembrane</keyword>
<keyword evidence="4 6" id="KW-1133">Transmembrane helix</keyword>
<accession>A0A844BGX4</accession>
<dbReference type="InterPro" id="IPR050638">
    <property type="entry name" value="AA-Vitamin_Transporters"/>
</dbReference>
<dbReference type="AlphaFoldDB" id="A0A844BGX4"/>
<gene>
    <name evidence="8" type="ORF">GH815_04380</name>
</gene>
<feature type="transmembrane region" description="Helical" evidence="6">
    <location>
        <begin position="92"/>
        <end position="114"/>
    </location>
</feature>
<feature type="transmembrane region" description="Helical" evidence="6">
    <location>
        <begin position="176"/>
        <end position="198"/>
    </location>
</feature>
<evidence type="ECO:0000256" key="3">
    <source>
        <dbReference type="ARBA" id="ARBA00022692"/>
    </source>
</evidence>
<feature type="transmembrane region" description="Helical" evidence="6">
    <location>
        <begin position="147"/>
        <end position="167"/>
    </location>
</feature>
<feature type="transmembrane region" description="Helical" evidence="6">
    <location>
        <begin position="267"/>
        <end position="284"/>
    </location>
</feature>
<proteinExistence type="inferred from homology"/>
<dbReference type="GO" id="GO:0016020">
    <property type="term" value="C:membrane"/>
    <property type="evidence" value="ECO:0007669"/>
    <property type="project" value="UniProtKB-SubCell"/>
</dbReference>